<comment type="pathway">
    <text evidence="2">Alkene biosynthesis; ethylene biosynthesis via 2-oxoglutarate.</text>
</comment>
<dbReference type="PRINTS" id="PR00682">
    <property type="entry name" value="IPNSYNTHASE"/>
</dbReference>
<dbReference type="AlphaFoldDB" id="A0A023WR47"/>
<evidence type="ECO:0000259" key="13">
    <source>
        <dbReference type="PROSITE" id="PS51471"/>
    </source>
</evidence>
<evidence type="ECO:0000256" key="10">
    <source>
        <dbReference type="ARBA" id="ARBA00047725"/>
    </source>
</evidence>
<evidence type="ECO:0000256" key="6">
    <source>
        <dbReference type="ARBA" id="ARBA00019045"/>
    </source>
</evidence>
<sequence>MHDALSARHLEAAALPLIDIAGLFSPDLAERTAVAERIGAACREVGFFCIANHGVDPVLQQAVFEQARAFFAQPEASKRALDKAFSKANRGYEPLRGQVLEAGTPADLKEGFYIGEELAEDDPRVLAGRFNHGANQWPAELADFRPTMERYRDEMNALAARLMGAIALSLQLPEEHFAGFCRDSMSTLRLLHYPPQPANAAPGEKGCGAHTDFGGLTLLLQDENPGLQVWDRHSKSWIHAAPVPGTYVVNLGDMIARWTNDQYRSTLHRVVNISGRERYSVPFFFSGNPDHLVECLPTCLAPGEAPRYPAVTVEEHHREMYRRTYG</sequence>
<evidence type="ECO:0000256" key="11">
    <source>
        <dbReference type="ARBA" id="ARBA00049359"/>
    </source>
</evidence>
<feature type="domain" description="Fe2OG dioxygenase" evidence="13">
    <location>
        <begin position="183"/>
        <end position="287"/>
    </location>
</feature>
<dbReference type="KEGG" id="pstu:UIB01_06540"/>
<gene>
    <name evidence="14" type="ORF">UIB01_06540</name>
</gene>
<keyword evidence="7" id="KW-0266">Ethylene biosynthesis</keyword>
<comment type="similarity">
    <text evidence="12">Belongs to the iron/ascorbate-dependent oxidoreductase family.</text>
</comment>
<dbReference type="InterPro" id="IPR005123">
    <property type="entry name" value="Oxoglu/Fe-dep_dioxygenase_dom"/>
</dbReference>
<dbReference type="InterPro" id="IPR026992">
    <property type="entry name" value="DIOX_N"/>
</dbReference>
<comment type="catalytic activity">
    <reaction evidence="10">
        <text>2-oxoglutarate + O2 + 2 H(+) = ethene + 3 CO2 + H2O</text>
        <dbReference type="Rhea" id="RHEA:31523"/>
        <dbReference type="ChEBI" id="CHEBI:15377"/>
        <dbReference type="ChEBI" id="CHEBI:15378"/>
        <dbReference type="ChEBI" id="CHEBI:15379"/>
        <dbReference type="ChEBI" id="CHEBI:16526"/>
        <dbReference type="ChEBI" id="CHEBI:16810"/>
        <dbReference type="ChEBI" id="CHEBI:18153"/>
        <dbReference type="EC" id="1.13.12.19"/>
    </reaction>
</comment>
<dbReference type="InterPro" id="IPR044861">
    <property type="entry name" value="IPNS-like_FE2OG_OXY"/>
</dbReference>
<dbReference type="Pfam" id="PF14226">
    <property type="entry name" value="DIOX_N"/>
    <property type="match status" value="1"/>
</dbReference>
<accession>A0A023WR47</accession>
<dbReference type="EC" id="1.14.20.7" evidence="4"/>
<dbReference type="PATRIC" id="fig|316.97.peg.1322"/>
<dbReference type="InterPro" id="IPR050231">
    <property type="entry name" value="Iron_ascorbate_oxido_reductase"/>
</dbReference>
<dbReference type="UniPathway" id="UPA00385"/>
<evidence type="ECO:0000256" key="8">
    <source>
        <dbReference type="ARBA" id="ARBA00031011"/>
    </source>
</evidence>
<evidence type="ECO:0000313" key="15">
    <source>
        <dbReference type="Proteomes" id="UP000025238"/>
    </source>
</evidence>
<dbReference type="GO" id="GO:0009693">
    <property type="term" value="P:ethylene biosynthetic process"/>
    <property type="evidence" value="ECO:0007669"/>
    <property type="project" value="UniProtKB-UniPathway"/>
</dbReference>
<dbReference type="SUPFAM" id="SSF51197">
    <property type="entry name" value="Clavaminate synthase-like"/>
    <property type="match status" value="1"/>
</dbReference>
<evidence type="ECO:0000256" key="7">
    <source>
        <dbReference type="ARBA" id="ARBA00022666"/>
    </source>
</evidence>
<name>A0A023WR47_STUST</name>
<keyword evidence="12" id="KW-0479">Metal-binding</keyword>
<comment type="catalytic activity">
    <reaction evidence="11">
        <text>L-arginine + 2-oxoglutarate + O2 = guanidine + L-glutamate 5-semialdehyde + succinate + CO2</text>
        <dbReference type="Rhea" id="RHEA:31535"/>
        <dbReference type="ChEBI" id="CHEBI:15379"/>
        <dbReference type="ChEBI" id="CHEBI:16526"/>
        <dbReference type="ChEBI" id="CHEBI:16810"/>
        <dbReference type="ChEBI" id="CHEBI:30031"/>
        <dbReference type="ChEBI" id="CHEBI:30087"/>
        <dbReference type="ChEBI" id="CHEBI:32682"/>
        <dbReference type="ChEBI" id="CHEBI:58066"/>
        <dbReference type="EC" id="1.14.20.7"/>
    </reaction>
</comment>
<comment type="cofactor">
    <cofactor evidence="1">
        <name>Fe(2+)</name>
        <dbReference type="ChEBI" id="CHEBI:29033"/>
    </cofactor>
</comment>
<dbReference type="GO" id="GO:0046872">
    <property type="term" value="F:metal ion binding"/>
    <property type="evidence" value="ECO:0007669"/>
    <property type="project" value="UniProtKB-KW"/>
</dbReference>
<evidence type="ECO:0000256" key="9">
    <source>
        <dbReference type="ARBA" id="ARBA00031282"/>
    </source>
</evidence>
<dbReference type="GO" id="GO:0102276">
    <property type="term" value="F:2-oxoglutarate oxygenase/decarboxylase (ethylene-forming) activity"/>
    <property type="evidence" value="ECO:0007669"/>
    <property type="project" value="UniProtKB-EC"/>
</dbReference>
<organism evidence="14 15">
    <name type="scientific">Stutzerimonas stutzeri</name>
    <name type="common">Pseudomonas stutzeri</name>
    <dbReference type="NCBI Taxonomy" id="316"/>
    <lineage>
        <taxon>Bacteria</taxon>
        <taxon>Pseudomonadati</taxon>
        <taxon>Pseudomonadota</taxon>
        <taxon>Gammaproteobacteria</taxon>
        <taxon>Pseudomonadales</taxon>
        <taxon>Pseudomonadaceae</taxon>
        <taxon>Stutzerimonas</taxon>
    </lineage>
</organism>
<evidence type="ECO:0000256" key="12">
    <source>
        <dbReference type="RuleBase" id="RU003682"/>
    </source>
</evidence>
<keyword evidence="12" id="KW-0408">Iron</keyword>
<comment type="subunit">
    <text evidence="3">Monomer.</text>
</comment>
<dbReference type="InterPro" id="IPR027443">
    <property type="entry name" value="IPNS-like_sf"/>
</dbReference>
<protein>
    <recommendedName>
        <fullName evidence="6">2-oxoglutarate-dependent ethylene/succinate-forming enzyme</fullName>
        <ecNumber evidence="5">1.13.12.19</ecNumber>
        <ecNumber evidence="4">1.14.20.7</ecNumber>
    </recommendedName>
    <alternativeName>
        <fullName evidence="8">2-oxoglutarate dioxygenase (ethylene-forming)</fullName>
    </alternativeName>
    <alternativeName>
        <fullName evidence="9">2-oxoglutarate/L-arginine monooxygenase/decarboxylase (succinate-forming)</fullName>
    </alternativeName>
</protein>
<dbReference type="PANTHER" id="PTHR47990">
    <property type="entry name" value="2-OXOGLUTARATE (2OG) AND FE(II)-DEPENDENT OXYGENASE SUPERFAMILY PROTEIN-RELATED"/>
    <property type="match status" value="1"/>
</dbReference>
<evidence type="ECO:0000313" key="14">
    <source>
        <dbReference type="EMBL" id="AHY42160.1"/>
    </source>
</evidence>
<dbReference type="Pfam" id="PF03171">
    <property type="entry name" value="2OG-FeII_Oxy"/>
    <property type="match status" value="1"/>
</dbReference>
<evidence type="ECO:0000256" key="1">
    <source>
        <dbReference type="ARBA" id="ARBA00001954"/>
    </source>
</evidence>
<dbReference type="Gene3D" id="2.60.120.330">
    <property type="entry name" value="B-lactam Antibiotic, Isopenicillin N Synthase, Chain"/>
    <property type="match status" value="1"/>
</dbReference>
<evidence type="ECO:0000256" key="5">
    <source>
        <dbReference type="ARBA" id="ARBA00012531"/>
    </source>
</evidence>
<dbReference type="EMBL" id="CP007509">
    <property type="protein sequence ID" value="AHY42160.1"/>
    <property type="molecule type" value="Genomic_DNA"/>
</dbReference>
<evidence type="ECO:0000256" key="2">
    <source>
        <dbReference type="ARBA" id="ARBA00004767"/>
    </source>
</evidence>
<dbReference type="EC" id="1.13.12.19" evidence="5"/>
<dbReference type="Proteomes" id="UP000025238">
    <property type="component" value="Chromosome"/>
</dbReference>
<evidence type="ECO:0000256" key="3">
    <source>
        <dbReference type="ARBA" id="ARBA00011245"/>
    </source>
</evidence>
<dbReference type="PROSITE" id="PS51471">
    <property type="entry name" value="FE2OG_OXY"/>
    <property type="match status" value="1"/>
</dbReference>
<dbReference type="OrthoDB" id="21825at2"/>
<keyword evidence="12" id="KW-0560">Oxidoreductase</keyword>
<proteinExistence type="inferred from homology"/>
<evidence type="ECO:0000256" key="4">
    <source>
        <dbReference type="ARBA" id="ARBA00012293"/>
    </source>
</evidence>
<reference evidence="14 15" key="1">
    <citation type="submission" date="2014-03" db="EMBL/GenBank/DDBJ databases">
        <title>Complete genome sequence of Pseudomonas stutzeri 19SMN4.</title>
        <authorList>
            <person name="Brunet-Galmes I."/>
            <person name="Nogales B."/>
            <person name="Busquets A."/>
            <person name="Pena A."/>
            <person name="Gomila M."/>
            <person name="Garcia-Valdes E."/>
            <person name="Lalucat J."/>
            <person name="Bennasar A."/>
            <person name="Bosch R."/>
        </authorList>
    </citation>
    <scope>NUCLEOTIDE SEQUENCE [LARGE SCALE GENOMIC DNA]</scope>
    <source>
        <strain evidence="14 15">19SMN4</strain>
    </source>
</reference>